<reference evidence="1" key="2">
    <citation type="journal article" date="2015" name="Data Brief">
        <title>Shoot transcriptome of the giant reed, Arundo donax.</title>
        <authorList>
            <person name="Barrero R.A."/>
            <person name="Guerrero F.D."/>
            <person name="Moolhuijzen P."/>
            <person name="Goolsby J.A."/>
            <person name="Tidwell J."/>
            <person name="Bellgard S.E."/>
            <person name="Bellgard M.I."/>
        </authorList>
    </citation>
    <scope>NUCLEOTIDE SEQUENCE</scope>
    <source>
        <tissue evidence="1">Shoot tissue taken approximately 20 cm above the soil surface</tissue>
    </source>
</reference>
<accession>A0A0A9CX15</accession>
<evidence type="ECO:0000313" key="1">
    <source>
        <dbReference type="EMBL" id="JAD80889.1"/>
    </source>
</evidence>
<dbReference type="EMBL" id="GBRH01217006">
    <property type="protein sequence ID" value="JAD80889.1"/>
    <property type="molecule type" value="Transcribed_RNA"/>
</dbReference>
<proteinExistence type="predicted"/>
<reference evidence="1" key="1">
    <citation type="submission" date="2014-09" db="EMBL/GenBank/DDBJ databases">
        <authorList>
            <person name="Magalhaes I.L.F."/>
            <person name="Oliveira U."/>
            <person name="Santos F.R."/>
            <person name="Vidigal T.H.D.A."/>
            <person name="Brescovit A.D."/>
            <person name="Santos A.J."/>
        </authorList>
    </citation>
    <scope>NUCLEOTIDE SEQUENCE</scope>
    <source>
        <tissue evidence="1">Shoot tissue taken approximately 20 cm above the soil surface</tissue>
    </source>
</reference>
<protein>
    <submittedName>
        <fullName evidence="1">Uncharacterized protein</fullName>
    </submittedName>
</protein>
<dbReference type="AlphaFoldDB" id="A0A0A9CX15"/>
<name>A0A0A9CX15_ARUDO</name>
<organism evidence="1">
    <name type="scientific">Arundo donax</name>
    <name type="common">Giant reed</name>
    <name type="synonym">Donax arundinaceus</name>
    <dbReference type="NCBI Taxonomy" id="35708"/>
    <lineage>
        <taxon>Eukaryota</taxon>
        <taxon>Viridiplantae</taxon>
        <taxon>Streptophyta</taxon>
        <taxon>Embryophyta</taxon>
        <taxon>Tracheophyta</taxon>
        <taxon>Spermatophyta</taxon>
        <taxon>Magnoliopsida</taxon>
        <taxon>Liliopsida</taxon>
        <taxon>Poales</taxon>
        <taxon>Poaceae</taxon>
        <taxon>PACMAD clade</taxon>
        <taxon>Arundinoideae</taxon>
        <taxon>Arundineae</taxon>
        <taxon>Arundo</taxon>
    </lineage>
</organism>
<sequence>MTATACNILLWEDALYIVK</sequence>